<reference evidence="11 12" key="1">
    <citation type="submission" date="2016-07" db="EMBL/GenBank/DDBJ databases">
        <title>Pervasive Adenine N6-methylation of Active Genes in Fungi.</title>
        <authorList>
            <consortium name="DOE Joint Genome Institute"/>
            <person name="Mondo S.J."/>
            <person name="Dannebaum R.O."/>
            <person name="Kuo R.C."/>
            <person name="Labutti K."/>
            <person name="Haridas S."/>
            <person name="Kuo A."/>
            <person name="Salamov A."/>
            <person name="Ahrendt S.R."/>
            <person name="Lipzen A."/>
            <person name="Sullivan W."/>
            <person name="Andreopoulos W.B."/>
            <person name="Clum A."/>
            <person name="Lindquist E."/>
            <person name="Daum C."/>
            <person name="Ramamoorthy G.K."/>
            <person name="Gryganskyi A."/>
            <person name="Culley D."/>
            <person name="Magnuson J.K."/>
            <person name="James T.Y."/>
            <person name="O'Malley M.A."/>
            <person name="Stajich J.E."/>
            <person name="Spatafora J.W."/>
            <person name="Visel A."/>
            <person name="Grigoriev I.V."/>
        </authorList>
    </citation>
    <scope>NUCLEOTIDE SEQUENCE [LARGE SCALE GENOMIC DNA]</scope>
    <source>
        <strain evidence="11 12">JEL800</strain>
    </source>
</reference>
<keyword evidence="9" id="KW-0325">Glycoprotein</keyword>
<evidence type="ECO:0000256" key="4">
    <source>
        <dbReference type="ARBA" id="ARBA00022679"/>
    </source>
</evidence>
<accession>A0A1Y2B7H2</accession>
<dbReference type="STRING" id="329046.A0A1Y2B7H2"/>
<keyword evidence="5" id="KW-0812">Transmembrane</keyword>
<dbReference type="OrthoDB" id="430354at2759"/>
<evidence type="ECO:0000256" key="7">
    <source>
        <dbReference type="ARBA" id="ARBA00022989"/>
    </source>
</evidence>
<keyword evidence="8" id="KW-0472">Membrane</keyword>
<keyword evidence="6" id="KW-0735">Signal-anchor</keyword>
<evidence type="ECO:0000256" key="3">
    <source>
        <dbReference type="ARBA" id="ARBA00022676"/>
    </source>
</evidence>
<dbReference type="SUPFAM" id="SSF53448">
    <property type="entry name" value="Nucleotide-diphospho-sugar transferases"/>
    <property type="match status" value="1"/>
</dbReference>
<evidence type="ECO:0000256" key="8">
    <source>
        <dbReference type="ARBA" id="ARBA00023136"/>
    </source>
</evidence>
<keyword evidence="3" id="KW-0328">Glycosyltransferase</keyword>
<dbReference type="AlphaFoldDB" id="A0A1Y2B7H2"/>
<evidence type="ECO:0000256" key="1">
    <source>
        <dbReference type="ARBA" id="ARBA00004606"/>
    </source>
</evidence>
<organism evidence="11 12">
    <name type="scientific">Rhizoclosmatium globosum</name>
    <dbReference type="NCBI Taxonomy" id="329046"/>
    <lineage>
        <taxon>Eukaryota</taxon>
        <taxon>Fungi</taxon>
        <taxon>Fungi incertae sedis</taxon>
        <taxon>Chytridiomycota</taxon>
        <taxon>Chytridiomycota incertae sedis</taxon>
        <taxon>Chytridiomycetes</taxon>
        <taxon>Chytridiales</taxon>
        <taxon>Chytriomycetaceae</taxon>
        <taxon>Rhizoclosmatium</taxon>
    </lineage>
</organism>
<evidence type="ECO:0000256" key="5">
    <source>
        <dbReference type="ARBA" id="ARBA00022692"/>
    </source>
</evidence>
<keyword evidence="7" id="KW-1133">Transmembrane helix</keyword>
<dbReference type="GO" id="GO:0016020">
    <property type="term" value="C:membrane"/>
    <property type="evidence" value="ECO:0007669"/>
    <property type="project" value="UniProtKB-SubCell"/>
</dbReference>
<dbReference type="PANTHER" id="PTHR31392:SF1">
    <property type="entry name" value="ALPHA-1,3-MANNOSYLTRANSFERASE MNN1-RELATED"/>
    <property type="match status" value="1"/>
</dbReference>
<evidence type="ECO:0008006" key="13">
    <source>
        <dbReference type="Google" id="ProtNLM"/>
    </source>
</evidence>
<evidence type="ECO:0000256" key="10">
    <source>
        <dbReference type="SAM" id="MobiDB-lite"/>
    </source>
</evidence>
<comment type="caution">
    <text evidence="11">The sequence shown here is derived from an EMBL/GenBank/DDBJ whole genome shotgun (WGS) entry which is preliminary data.</text>
</comment>
<evidence type="ECO:0000256" key="9">
    <source>
        <dbReference type="ARBA" id="ARBA00023180"/>
    </source>
</evidence>
<evidence type="ECO:0000313" key="11">
    <source>
        <dbReference type="EMBL" id="ORY30490.1"/>
    </source>
</evidence>
<comment type="subcellular location">
    <subcellularLocation>
        <location evidence="1">Membrane</location>
        <topology evidence="1">Single-pass type II membrane protein</topology>
    </subcellularLocation>
</comment>
<keyword evidence="12" id="KW-1185">Reference proteome</keyword>
<evidence type="ECO:0000256" key="2">
    <source>
        <dbReference type="ARBA" id="ARBA00009105"/>
    </source>
</evidence>
<dbReference type="Proteomes" id="UP000193642">
    <property type="component" value="Unassembled WGS sequence"/>
</dbReference>
<evidence type="ECO:0000256" key="6">
    <source>
        <dbReference type="ARBA" id="ARBA00022968"/>
    </source>
</evidence>
<feature type="compositionally biased region" description="Low complexity" evidence="10">
    <location>
        <begin position="170"/>
        <end position="184"/>
    </location>
</feature>
<dbReference type="EMBL" id="MCGO01000082">
    <property type="protein sequence ID" value="ORY30490.1"/>
    <property type="molecule type" value="Genomic_DNA"/>
</dbReference>
<dbReference type="Pfam" id="PF11051">
    <property type="entry name" value="Mannosyl_trans3"/>
    <property type="match status" value="1"/>
</dbReference>
<dbReference type="InterPro" id="IPR029044">
    <property type="entry name" value="Nucleotide-diphossugar_trans"/>
</dbReference>
<dbReference type="InterPro" id="IPR022751">
    <property type="entry name" value="Alpha_mannosyltransferase"/>
</dbReference>
<feature type="compositionally biased region" description="Basic and acidic residues" evidence="10">
    <location>
        <begin position="189"/>
        <end position="201"/>
    </location>
</feature>
<protein>
    <recommendedName>
        <fullName evidence="13">Nucleotide-diphospho-sugar transferase</fullName>
    </recommendedName>
</protein>
<feature type="region of interest" description="Disordered" evidence="10">
    <location>
        <begin position="64"/>
        <end position="95"/>
    </location>
</feature>
<feature type="compositionally biased region" description="Basic and acidic residues" evidence="10">
    <location>
        <begin position="208"/>
        <end position="313"/>
    </location>
</feature>
<sequence length="841" mass="94269">MSSVQAFLASIPLRTRRRISQFATIFLVCLAVYSIASVRGNTKNDPVAVPPPNTLNNNLPLAAQKPALPNPINNNANDNNKPVGPAAPAPNPIQNPNNPLPPVVPPVVKPVLGDAKNAGNEKPKKKYGDAVAAAADVAVGAGGNNVNPKPVDGKPIAKPKELDQKPMQYNNAGAGAGAAVAGNANGKGGLDKKKEGGEGEPKAVNPKPIEKPVMKKGDEGEKIGVDGVKDKSGGVKKYDKEDGQKVIGKKEDDDDKKEKEKGEKKEKDGKNENDGKKVKDGKKDKDDKKEKKKDAEKDVKKDAKKEKEAKKKDDDDDDDDDDEKVDKKELLKVGSKYVDLSQINQDQIRFLDWLNGEEMMDASDPDLFGGSLLTIMLDLPKTFLSCHAWAMDYRSSEYNRTDFLLMGTRARALRIAYTLLYDRKDLHPQLEQISTPKFNNPTDTPYVKHKKLITQLKAIVKDLTKLMYPWIPASPKLKSIRAIQKYAQGVEKENERGIIFSTGRGHFELAVHAITALRNVLGCDLPIEVHHMGPNDLDKHMLQAFNAMPNVRTVDVWDFWGTEARNLRGWAIKPFALLASSFQKVMFLDADAVFIQNPDLLFTNSKLFAKYGQLFYNDRTITGYEWCYNWFTSFVPSISRYTNSLRFMKKDTVHEMESGVVVIDKTRTGVLHGLLTTAKMNMQVERDGITYSLMHGDKESYWMSWELARVPYRFSRSYGGTIGYKNEKGAVCGGLFHTDEYLKPLWWNGGVVANKHYNKDQGYLKYEYAAYDLAGKDIKWDWETATTPFCLSPKFPEQKVIITELTPAEKGITEKLVELYKEIIRKGWREYFKDTYGIKFD</sequence>
<dbReference type="GO" id="GO:0005794">
    <property type="term" value="C:Golgi apparatus"/>
    <property type="evidence" value="ECO:0007669"/>
    <property type="project" value="TreeGrafter"/>
</dbReference>
<dbReference type="GO" id="GO:0000033">
    <property type="term" value="F:alpha-1,3-mannosyltransferase activity"/>
    <property type="evidence" value="ECO:0007669"/>
    <property type="project" value="TreeGrafter"/>
</dbReference>
<dbReference type="PANTHER" id="PTHR31392">
    <property type="entry name" value="ALPHA-1,3-MANNOSYLTRANSFERASE MNN1-RELATED"/>
    <property type="match status" value="1"/>
</dbReference>
<gene>
    <name evidence="11" type="ORF">BCR33DRAFT_724308</name>
</gene>
<comment type="similarity">
    <text evidence="2">Belongs to the MNN1/MNT family.</text>
</comment>
<proteinExistence type="inferred from homology"/>
<evidence type="ECO:0000313" key="12">
    <source>
        <dbReference type="Proteomes" id="UP000193642"/>
    </source>
</evidence>
<dbReference type="GO" id="GO:0006493">
    <property type="term" value="P:protein O-linked glycosylation"/>
    <property type="evidence" value="ECO:0007669"/>
    <property type="project" value="TreeGrafter"/>
</dbReference>
<feature type="region of interest" description="Disordered" evidence="10">
    <location>
        <begin position="141"/>
        <end position="324"/>
    </location>
</feature>
<name>A0A1Y2B7H2_9FUNG</name>
<feature type="compositionally biased region" description="Pro residues" evidence="10">
    <location>
        <begin position="85"/>
        <end position="95"/>
    </location>
</feature>
<feature type="compositionally biased region" description="Low complexity" evidence="10">
    <location>
        <begin position="70"/>
        <end position="84"/>
    </location>
</feature>
<feature type="compositionally biased region" description="Acidic residues" evidence="10">
    <location>
        <begin position="314"/>
        <end position="323"/>
    </location>
</feature>
<keyword evidence="4" id="KW-0808">Transferase</keyword>